<dbReference type="PANTHER" id="PTHR48228:SF5">
    <property type="entry name" value="ALPHA-METHYLACYL-COA RACEMASE"/>
    <property type="match status" value="1"/>
</dbReference>
<dbReference type="InterPro" id="IPR050509">
    <property type="entry name" value="CoA-transferase_III"/>
</dbReference>
<reference evidence="1" key="1">
    <citation type="journal article" date="2015" name="Nature">
        <title>Complex archaea that bridge the gap between prokaryotes and eukaryotes.</title>
        <authorList>
            <person name="Spang A."/>
            <person name="Saw J.H."/>
            <person name="Jorgensen S.L."/>
            <person name="Zaremba-Niedzwiedzka K."/>
            <person name="Martijn J."/>
            <person name="Lind A.E."/>
            <person name="van Eijk R."/>
            <person name="Schleper C."/>
            <person name="Guy L."/>
            <person name="Ettema T.J."/>
        </authorList>
    </citation>
    <scope>NUCLEOTIDE SEQUENCE</scope>
</reference>
<proteinExistence type="predicted"/>
<dbReference type="PANTHER" id="PTHR48228">
    <property type="entry name" value="SUCCINYL-COA--D-CITRAMALATE COA-TRANSFERASE"/>
    <property type="match status" value="1"/>
</dbReference>
<dbReference type="SUPFAM" id="SSF89796">
    <property type="entry name" value="CoA-transferase family III (CaiB/BaiF)"/>
    <property type="match status" value="1"/>
</dbReference>
<dbReference type="Gene3D" id="3.40.50.10540">
    <property type="entry name" value="Crotonobetainyl-coa:carnitine coa-transferase, domain 1"/>
    <property type="match status" value="2"/>
</dbReference>
<dbReference type="EMBL" id="LAZR01000824">
    <property type="protein sequence ID" value="KKN57006.1"/>
    <property type="molecule type" value="Genomic_DNA"/>
</dbReference>
<accession>A0A0F9U6T1</accession>
<dbReference type="GO" id="GO:0003824">
    <property type="term" value="F:catalytic activity"/>
    <property type="evidence" value="ECO:0007669"/>
    <property type="project" value="InterPro"/>
</dbReference>
<comment type="caution">
    <text evidence="1">The sequence shown here is derived from an EMBL/GenBank/DDBJ whole genome shotgun (WGS) entry which is preliminary data.</text>
</comment>
<protein>
    <recommendedName>
        <fullName evidence="2">CoA transferase</fullName>
    </recommendedName>
</protein>
<dbReference type="InterPro" id="IPR044855">
    <property type="entry name" value="CoA-Trfase_III_dom3_sf"/>
</dbReference>
<dbReference type="Pfam" id="PF02515">
    <property type="entry name" value="CoA_transf_3"/>
    <property type="match status" value="1"/>
</dbReference>
<dbReference type="Gene3D" id="3.30.1540.10">
    <property type="entry name" value="formyl-coa transferase, domain 3"/>
    <property type="match status" value="1"/>
</dbReference>
<dbReference type="AlphaFoldDB" id="A0A0F9U6T1"/>
<dbReference type="InterPro" id="IPR003673">
    <property type="entry name" value="CoA-Trfase_fam_III"/>
</dbReference>
<evidence type="ECO:0000313" key="1">
    <source>
        <dbReference type="EMBL" id="KKN57006.1"/>
    </source>
</evidence>
<sequence length="401" mass="45327">MTLPLEGKVILDLSRMLPGPYCSMILSDLGAEVIRIEDPNYPYDNGPPFFRKGDYQESVFHSILMRNKKSITLNLKTSEAVLIFYELVKHADVVLDTFRPKVMKRLKIDYNTLASVNPSIICCSLTGYGQYGPYEQVAGHDLNYIGISGILDLTKERKIFGKEDSIRKPLNPGVQVADIGGGLVSAIGILGAIIERDNNEERKGQFIDISMTDSVFSFIPMIAAYHFAKDLSDGVNILHGDFPFYSVYQTKDNKFLSVGIIEAKFWREFCKALGLEEISHKQFVIGKERENFFKKIEQELLKKTQEEWMKIFIYLDACVMPVKSFAEACEDPQIIARNMVEEIDHPILGKIKNVGSPIKYSRTPLSIRSIAPQRGQDIVEVLSSIGYSEVQIEDFKKKGIL</sequence>
<gene>
    <name evidence="1" type="ORF">LCGC14_0566670</name>
</gene>
<evidence type="ECO:0008006" key="2">
    <source>
        <dbReference type="Google" id="ProtNLM"/>
    </source>
</evidence>
<organism evidence="1">
    <name type="scientific">marine sediment metagenome</name>
    <dbReference type="NCBI Taxonomy" id="412755"/>
    <lineage>
        <taxon>unclassified sequences</taxon>
        <taxon>metagenomes</taxon>
        <taxon>ecological metagenomes</taxon>
    </lineage>
</organism>
<name>A0A0F9U6T1_9ZZZZ</name>
<dbReference type="InterPro" id="IPR023606">
    <property type="entry name" value="CoA-Trfase_III_dom_1_sf"/>
</dbReference>